<dbReference type="HOGENOM" id="CLU_2231764_0_0_11"/>
<evidence type="ECO:0000313" key="1">
    <source>
        <dbReference type="EMBL" id="AEI13344.1"/>
    </source>
</evidence>
<dbReference type="RefSeq" id="WP_013884861.1">
    <property type="nucleotide sequence ID" value="NC_015671.1"/>
</dbReference>
<sequence length="105" mass="11256">MDLTIALEALDEDAGQWHALSGVLGTSATAAAGLTASDTAMSWAALQTGLYDTYTNGVTRIAELLNQGRDETDLIGDTLTQVREAYLASEERARSTFSGMWTPRE</sequence>
<proteinExistence type="predicted"/>
<dbReference type="OrthoDB" id="365793at85006"/>
<dbReference type="Proteomes" id="UP000000485">
    <property type="component" value="Chromosome"/>
</dbReference>
<reference evidence="2" key="1">
    <citation type="submission" date="2011-04" db="EMBL/GenBank/DDBJ databases">
        <title>Complete sequence of Cellvibrio gilvus ATCC 13127.</title>
        <authorList>
            <person name="Lucas S."/>
            <person name="Han J."/>
            <person name="Lapidus A."/>
            <person name="Cheng J.-F."/>
            <person name="Goodwin L."/>
            <person name="Pitluck S."/>
            <person name="Peters L."/>
            <person name="Munk A."/>
            <person name="Detter J.C."/>
            <person name="Han C."/>
            <person name="Tapia R."/>
            <person name="Land M."/>
            <person name="Hauser L."/>
            <person name="Kyrpides N."/>
            <person name="Ivanova N."/>
            <person name="Ovchinnikova G."/>
            <person name="Pagani I."/>
            <person name="Mead D."/>
            <person name="Brumm P."/>
            <person name="Woyke T."/>
        </authorList>
    </citation>
    <scope>NUCLEOTIDE SEQUENCE [LARGE SCALE GENOMIC DNA]</scope>
    <source>
        <strain evidence="2">ATCC 13127 / NRRL B-14078</strain>
    </source>
</reference>
<dbReference type="KEGG" id="cga:Celgi_2851"/>
<gene>
    <name evidence="1" type="ordered locus">Celgi_2851</name>
</gene>
<organism evidence="1 2">
    <name type="scientific">Cellulomonas gilvus (strain ATCC 13127 / NRRL B-14078)</name>
    <name type="common">Cellvibrio gilvus</name>
    <dbReference type="NCBI Taxonomy" id="593907"/>
    <lineage>
        <taxon>Bacteria</taxon>
        <taxon>Bacillati</taxon>
        <taxon>Actinomycetota</taxon>
        <taxon>Actinomycetes</taxon>
        <taxon>Micrococcales</taxon>
        <taxon>Cellulomonadaceae</taxon>
        <taxon>Cellulomonas</taxon>
    </lineage>
</organism>
<dbReference type="STRING" id="593907.Celgi_2851"/>
<dbReference type="EMBL" id="CP002665">
    <property type="protein sequence ID" value="AEI13344.1"/>
    <property type="molecule type" value="Genomic_DNA"/>
</dbReference>
<dbReference type="AlphaFoldDB" id="F8A5A0"/>
<evidence type="ECO:0000313" key="2">
    <source>
        <dbReference type="Proteomes" id="UP000000485"/>
    </source>
</evidence>
<protein>
    <submittedName>
        <fullName evidence="1">Uncharacterized protein</fullName>
    </submittedName>
</protein>
<accession>F8A5A0</accession>
<name>F8A5A0_CELGA</name>
<keyword evidence="2" id="KW-1185">Reference proteome</keyword>